<reference evidence="2" key="2">
    <citation type="journal article" date="2022" name="Microb. Genom.">
        <title>A chromosome-scale genome assembly of the tomato pathogen Cladosporium fulvum reveals a compartmentalized genome architecture and the presence of a dispensable chromosome.</title>
        <authorList>
            <person name="Zaccaron A.Z."/>
            <person name="Chen L.H."/>
            <person name="Samaras A."/>
            <person name="Stergiopoulos I."/>
        </authorList>
    </citation>
    <scope>NUCLEOTIDE SEQUENCE</scope>
    <source>
        <strain evidence="2">Race5_Kim</strain>
    </source>
</reference>
<dbReference type="AlphaFoldDB" id="A0A9Q8PJ48"/>
<dbReference type="KEGG" id="ffu:CLAFUR5_12692"/>
<proteinExistence type="predicted"/>
<feature type="signal peptide" evidence="1">
    <location>
        <begin position="1"/>
        <end position="19"/>
    </location>
</feature>
<reference evidence="2" key="1">
    <citation type="submission" date="2021-12" db="EMBL/GenBank/DDBJ databases">
        <authorList>
            <person name="Zaccaron A."/>
            <person name="Stergiopoulos I."/>
        </authorList>
    </citation>
    <scope>NUCLEOTIDE SEQUENCE</scope>
    <source>
        <strain evidence="2">Race5_Kim</strain>
    </source>
</reference>
<organism evidence="2 3">
    <name type="scientific">Passalora fulva</name>
    <name type="common">Tomato leaf mold</name>
    <name type="synonym">Cladosporium fulvum</name>
    <dbReference type="NCBI Taxonomy" id="5499"/>
    <lineage>
        <taxon>Eukaryota</taxon>
        <taxon>Fungi</taxon>
        <taxon>Dikarya</taxon>
        <taxon>Ascomycota</taxon>
        <taxon>Pezizomycotina</taxon>
        <taxon>Dothideomycetes</taxon>
        <taxon>Dothideomycetidae</taxon>
        <taxon>Mycosphaerellales</taxon>
        <taxon>Mycosphaerellaceae</taxon>
        <taxon>Fulvia</taxon>
    </lineage>
</organism>
<dbReference type="InterPro" id="IPR036047">
    <property type="entry name" value="F-box-like_dom_sf"/>
</dbReference>
<evidence type="ECO:0000256" key="1">
    <source>
        <dbReference type="SAM" id="SignalP"/>
    </source>
</evidence>
<keyword evidence="3" id="KW-1185">Reference proteome</keyword>
<dbReference type="RefSeq" id="XP_047767811.1">
    <property type="nucleotide sequence ID" value="XM_047911840.1"/>
</dbReference>
<gene>
    <name evidence="2" type="ORF">CLAFUR5_12692</name>
</gene>
<evidence type="ECO:0000313" key="3">
    <source>
        <dbReference type="Proteomes" id="UP000756132"/>
    </source>
</evidence>
<keyword evidence="1" id="KW-0732">Signal</keyword>
<protein>
    <submittedName>
        <fullName evidence="2">Uncharacterized protein</fullName>
    </submittedName>
</protein>
<dbReference type="GeneID" id="71992570"/>
<name>A0A9Q8PJ48_PASFU</name>
<dbReference type="Proteomes" id="UP000756132">
    <property type="component" value="Chromosome 11"/>
</dbReference>
<sequence length="234" mass="26374">MSAAAKVFAILELLEQILLVLPPKDVLLAQRMSTDFRDTTRDSPQLQEHLYLREPTRPPQFHIYNDLVVKHTLECGFYDRTIIRLSGVERIELSLSQRPKLTIYGLDTRRVRTLLAGSASCLEMYILHACNDEGIQIVVEQDIARVEGGTLVRKGSYVAEIVVRNTTLREVLIFMVRLAEIAEELGKLATHNAEGKFNILAKVAGPAVASKESLEMLIADIVMEEPKFTPRDYP</sequence>
<accession>A0A9Q8PJ48</accession>
<feature type="chain" id="PRO_5040199498" evidence="1">
    <location>
        <begin position="20"/>
        <end position="234"/>
    </location>
</feature>
<dbReference type="EMBL" id="CP090173">
    <property type="protein sequence ID" value="UJO23445.1"/>
    <property type="molecule type" value="Genomic_DNA"/>
</dbReference>
<evidence type="ECO:0000313" key="2">
    <source>
        <dbReference type="EMBL" id="UJO23445.1"/>
    </source>
</evidence>
<dbReference type="SUPFAM" id="SSF81383">
    <property type="entry name" value="F-box domain"/>
    <property type="match status" value="1"/>
</dbReference>